<organism evidence="2 3">
    <name type="scientific">Hydrogenophaga aromaticivorans</name>
    <dbReference type="NCBI Taxonomy" id="2610898"/>
    <lineage>
        <taxon>Bacteria</taxon>
        <taxon>Pseudomonadati</taxon>
        <taxon>Pseudomonadota</taxon>
        <taxon>Betaproteobacteria</taxon>
        <taxon>Burkholderiales</taxon>
        <taxon>Comamonadaceae</taxon>
        <taxon>Hydrogenophaga</taxon>
    </lineage>
</organism>
<keyword evidence="3" id="KW-1185">Reference proteome</keyword>
<evidence type="ECO:0000313" key="3">
    <source>
        <dbReference type="Proteomes" id="UP000545507"/>
    </source>
</evidence>
<protein>
    <submittedName>
        <fullName evidence="2">Uncharacterized protein</fullName>
    </submittedName>
</protein>
<proteinExistence type="predicted"/>
<dbReference type="EMBL" id="VYGV01000028">
    <property type="protein sequence ID" value="NWF48844.1"/>
    <property type="molecule type" value="Genomic_DNA"/>
</dbReference>
<feature type="compositionally biased region" description="Basic and acidic residues" evidence="1">
    <location>
        <begin position="1"/>
        <end position="19"/>
    </location>
</feature>
<comment type="caution">
    <text evidence="2">The sequence shown here is derived from an EMBL/GenBank/DDBJ whole genome shotgun (WGS) entry which is preliminary data.</text>
</comment>
<feature type="region of interest" description="Disordered" evidence="1">
    <location>
        <begin position="1"/>
        <end position="32"/>
    </location>
</feature>
<gene>
    <name evidence="2" type="ORF">F3K02_26845</name>
</gene>
<reference evidence="2 3" key="1">
    <citation type="submission" date="2019-09" db="EMBL/GenBank/DDBJ databases">
        <title>Hydrogenophaga aromatica sp. nov., isolated from a para-xylene-degrading enrichment culture.</title>
        <authorList>
            <person name="Tancsics A."/>
            <person name="Banerjee S."/>
        </authorList>
    </citation>
    <scope>NUCLEOTIDE SEQUENCE [LARGE SCALE GENOMIC DNA]</scope>
    <source>
        <strain evidence="2 3">D2P1</strain>
    </source>
</reference>
<dbReference type="Proteomes" id="UP000545507">
    <property type="component" value="Unassembled WGS sequence"/>
</dbReference>
<dbReference type="AlphaFoldDB" id="A0A7Y8H1N3"/>
<sequence>MERRREDDRSFPGTGREDLSTPAPRLAARHPLKGATLAARQSRFRGVLGELPRDPPRLQLSPFFFWQYRCLMGLHAGPCTSGLPHLIFPFRSPPCLTPL</sequence>
<accession>A0A7Y8H1N3</accession>
<name>A0A7Y8H1N3_9BURK</name>
<evidence type="ECO:0000256" key="1">
    <source>
        <dbReference type="SAM" id="MobiDB-lite"/>
    </source>
</evidence>
<evidence type="ECO:0000313" key="2">
    <source>
        <dbReference type="EMBL" id="NWF48844.1"/>
    </source>
</evidence>